<evidence type="ECO:0000313" key="2">
    <source>
        <dbReference type="Proteomes" id="UP001142610"/>
    </source>
</evidence>
<proteinExistence type="predicted"/>
<name>A0A9X2RL42_9PROT</name>
<dbReference type="AlphaFoldDB" id="A0A9X2RL42"/>
<organism evidence="1 2">
    <name type="scientific">Parvularcula maris</name>
    <dbReference type="NCBI Taxonomy" id="2965077"/>
    <lineage>
        <taxon>Bacteria</taxon>
        <taxon>Pseudomonadati</taxon>
        <taxon>Pseudomonadota</taxon>
        <taxon>Alphaproteobacteria</taxon>
        <taxon>Parvularculales</taxon>
        <taxon>Parvularculaceae</taxon>
        <taxon>Parvularcula</taxon>
    </lineage>
</organism>
<sequence length="216" mass="23986">MDSHQSINQPTPMDSELKTKLIECLALMYVDGFDSLRATEQRRALGVEAIGRPDPSRVEIVIHRLSELVHGKLSDTDQLHMLASLQKALKGVDLKEEWRSAIVSLARSTITAERRSRVSLLDLSALEKPEDFWAYAAGITNSRGYIATVPRELDGLLDTDPSADQPYTEFSPNVTSLLKQFEGLSPDDPESPINADDEADEAMRLGVVHYLLGRLN</sequence>
<gene>
    <name evidence="1" type="ORF">NOG11_13725</name>
</gene>
<keyword evidence="2" id="KW-1185">Reference proteome</keyword>
<reference evidence="1" key="1">
    <citation type="submission" date="2022-07" db="EMBL/GenBank/DDBJ databases">
        <title>Parvularcula maris sp. nov., an algicidal bacterium isolated from seawater.</title>
        <authorList>
            <person name="Li F."/>
        </authorList>
    </citation>
    <scope>NUCLEOTIDE SEQUENCE</scope>
    <source>
        <strain evidence="1">BGMRC 0090</strain>
    </source>
</reference>
<dbReference type="Proteomes" id="UP001142610">
    <property type="component" value="Unassembled WGS sequence"/>
</dbReference>
<dbReference type="EMBL" id="JANIBC010000018">
    <property type="protein sequence ID" value="MCQ8186438.1"/>
    <property type="molecule type" value="Genomic_DNA"/>
</dbReference>
<evidence type="ECO:0000313" key="1">
    <source>
        <dbReference type="EMBL" id="MCQ8186438.1"/>
    </source>
</evidence>
<comment type="caution">
    <text evidence="1">The sequence shown here is derived from an EMBL/GenBank/DDBJ whole genome shotgun (WGS) entry which is preliminary data.</text>
</comment>
<protein>
    <submittedName>
        <fullName evidence="1">Uncharacterized protein</fullName>
    </submittedName>
</protein>
<dbReference type="RefSeq" id="WP_256620358.1">
    <property type="nucleotide sequence ID" value="NZ_JANIBC010000018.1"/>
</dbReference>
<accession>A0A9X2RL42</accession>